<evidence type="ECO:0000256" key="1">
    <source>
        <dbReference type="ARBA" id="ARBA00004613"/>
    </source>
</evidence>
<name>C8KID3_9TELE</name>
<dbReference type="EMBL" id="AB501283">
    <property type="protein sequence ID" value="BAI40067.1"/>
    <property type="molecule type" value="mRNA"/>
</dbReference>
<sequence>MRMNLTILLFVSLFCGSTLAENDDNPTNKEVLSETQLCFSDTCCLLKEFGAIKEKLSTLENRLKESETQIDKMKNKETTTAVFSTAIGGNGAIGPFSKDTTIIFRKVITNIGNAYNQHTGIFTAPVAGIYYFTFFHHAGGNHRVSLNLIKNDQVVVETYDHQTSADGADNGGNSVFLQLQQGEQVFVRLRADTHVWGNDFVTTFSGFLLKQD</sequence>
<evidence type="ECO:0000256" key="5">
    <source>
        <dbReference type="SAM" id="SignalP"/>
    </source>
</evidence>
<feature type="chain" id="PRO_5002988400" evidence="5">
    <location>
        <begin position="21"/>
        <end position="212"/>
    </location>
</feature>
<protein>
    <submittedName>
        <fullName evidence="7">C1q-like 23kDa protein</fullName>
    </submittedName>
</protein>
<evidence type="ECO:0000256" key="4">
    <source>
        <dbReference type="SAM" id="Coils"/>
    </source>
</evidence>
<comment type="subcellular location">
    <subcellularLocation>
        <location evidence="1">Secreted</location>
    </subcellularLocation>
</comment>
<dbReference type="PANTHER" id="PTHR22923:SF102">
    <property type="entry name" value="CEREBELLIN 13-RELATED"/>
    <property type="match status" value="1"/>
</dbReference>
<keyword evidence="4" id="KW-0175">Coiled coil</keyword>
<feature type="signal peptide" evidence="5">
    <location>
        <begin position="1"/>
        <end position="20"/>
    </location>
</feature>
<organism evidence="7">
    <name type="scientific">Neoditrema ransonnetii</name>
    <dbReference type="NCBI Taxonomy" id="100198"/>
    <lineage>
        <taxon>Eukaryota</taxon>
        <taxon>Metazoa</taxon>
        <taxon>Chordata</taxon>
        <taxon>Craniata</taxon>
        <taxon>Vertebrata</taxon>
        <taxon>Euteleostomi</taxon>
        <taxon>Actinopterygii</taxon>
        <taxon>Neopterygii</taxon>
        <taxon>Teleostei</taxon>
        <taxon>Neoteleostei</taxon>
        <taxon>Acanthomorphata</taxon>
        <taxon>Ovalentaria</taxon>
        <taxon>Embiotocidae</taxon>
        <taxon>Neoditrema</taxon>
    </lineage>
</organism>
<dbReference type="PROSITE" id="PS50871">
    <property type="entry name" value="C1Q"/>
    <property type="match status" value="1"/>
</dbReference>
<dbReference type="PANTHER" id="PTHR22923">
    <property type="entry name" value="CEREBELLIN-RELATED"/>
    <property type="match status" value="1"/>
</dbReference>
<dbReference type="InterPro" id="IPR050822">
    <property type="entry name" value="Cerebellin_Synaptic_Org"/>
</dbReference>
<evidence type="ECO:0000313" key="7">
    <source>
        <dbReference type="EMBL" id="BAI40067.1"/>
    </source>
</evidence>
<dbReference type="Pfam" id="PF00386">
    <property type="entry name" value="C1q"/>
    <property type="match status" value="1"/>
</dbReference>
<evidence type="ECO:0000259" key="6">
    <source>
        <dbReference type="PROSITE" id="PS50871"/>
    </source>
</evidence>
<dbReference type="GO" id="GO:0005576">
    <property type="term" value="C:extracellular region"/>
    <property type="evidence" value="ECO:0007669"/>
    <property type="project" value="UniProtKB-SubCell"/>
</dbReference>
<dbReference type="PRINTS" id="PR00007">
    <property type="entry name" value="COMPLEMNTC1Q"/>
</dbReference>
<dbReference type="SMART" id="SM00110">
    <property type="entry name" value="C1Q"/>
    <property type="match status" value="1"/>
</dbReference>
<feature type="coiled-coil region" evidence="4">
    <location>
        <begin position="49"/>
        <end position="76"/>
    </location>
</feature>
<proteinExistence type="evidence at transcript level"/>
<reference evidence="7" key="1">
    <citation type="journal article" date="2009" name="Fish Shellfish Immunol.">
        <title>A novel C1q family member with fucose-binding activity from surfperch, Neoditrema ransonnetii (Perciformes, Embiotocidae).</title>
        <authorList>
            <person name="Nakamura O."/>
            <person name="Wada Y."/>
            <person name="Namai F."/>
            <person name="Saito E."/>
            <person name="Araki K."/>
            <person name="Yamamoto A."/>
            <person name="Tsutsui S."/>
        </authorList>
    </citation>
    <scope>NUCLEOTIDE SEQUENCE</scope>
</reference>
<accession>C8KID3</accession>
<dbReference type="Gene3D" id="2.60.120.40">
    <property type="match status" value="1"/>
</dbReference>
<keyword evidence="3 5" id="KW-0732">Signal</keyword>
<evidence type="ECO:0000256" key="2">
    <source>
        <dbReference type="ARBA" id="ARBA00022525"/>
    </source>
</evidence>
<evidence type="ECO:0000256" key="3">
    <source>
        <dbReference type="ARBA" id="ARBA00022729"/>
    </source>
</evidence>
<dbReference type="SUPFAM" id="SSF49842">
    <property type="entry name" value="TNF-like"/>
    <property type="match status" value="1"/>
</dbReference>
<dbReference type="InterPro" id="IPR001073">
    <property type="entry name" value="C1q_dom"/>
</dbReference>
<keyword evidence="2" id="KW-0964">Secreted</keyword>
<dbReference type="InterPro" id="IPR008983">
    <property type="entry name" value="Tumour_necrosis_fac-like_dom"/>
</dbReference>
<feature type="domain" description="C1q" evidence="6">
    <location>
        <begin position="76"/>
        <end position="212"/>
    </location>
</feature>
<dbReference type="AlphaFoldDB" id="C8KID3"/>